<evidence type="ECO:0000256" key="14">
    <source>
        <dbReference type="ARBA" id="ARBA00037874"/>
    </source>
</evidence>
<dbReference type="PANTHER" id="PTHR43798:SF34">
    <property type="entry name" value="MONOACYLGLYCEROL LIPASE ABHD6"/>
    <property type="match status" value="1"/>
</dbReference>
<evidence type="ECO:0000256" key="1">
    <source>
        <dbReference type="ARBA" id="ARBA00001613"/>
    </source>
</evidence>
<evidence type="ECO:0000256" key="9">
    <source>
        <dbReference type="ARBA" id="ARBA00023098"/>
    </source>
</evidence>
<dbReference type="Gene3D" id="3.40.50.1820">
    <property type="entry name" value="alpha/beta hydrolase"/>
    <property type="match status" value="1"/>
</dbReference>
<dbReference type="InterPro" id="IPR000073">
    <property type="entry name" value="AB_hydrolase_1"/>
</dbReference>
<accession>A0AAV1HGC5</accession>
<reference evidence="21" key="1">
    <citation type="submission" date="2023-08" db="EMBL/GenBank/DDBJ databases">
        <authorList>
            <person name="Alioto T."/>
            <person name="Alioto T."/>
            <person name="Gomez Garrido J."/>
        </authorList>
    </citation>
    <scope>NUCLEOTIDE SEQUENCE</scope>
</reference>
<evidence type="ECO:0000256" key="18">
    <source>
        <dbReference type="SAM" id="MobiDB-lite"/>
    </source>
</evidence>
<dbReference type="EMBL" id="OY660885">
    <property type="protein sequence ID" value="CAJ1084972.1"/>
    <property type="molecule type" value="Genomic_DNA"/>
</dbReference>
<dbReference type="GO" id="GO:0031902">
    <property type="term" value="C:late endosome membrane"/>
    <property type="evidence" value="ECO:0007669"/>
    <property type="project" value="UniProtKB-SubCell"/>
</dbReference>
<keyword evidence="12" id="KW-0458">Lysosome</keyword>
<evidence type="ECO:0000313" key="21">
    <source>
        <dbReference type="EMBL" id="CAJ1084972.1"/>
    </source>
</evidence>
<comment type="subcellular location">
    <subcellularLocation>
        <location evidence="13">Late endosome membrane</location>
        <topology evidence="13">Single-pass type II membrane protein</topology>
    </subcellularLocation>
    <subcellularLocation>
        <location evidence="14">Lysosome membrane</location>
        <topology evidence="14">Single-pass type II membrane protein</topology>
    </subcellularLocation>
    <subcellularLocation>
        <location evidence="15">Mitochondrion membrane</location>
        <topology evidence="15">Single-pass type II membrane protein</topology>
    </subcellularLocation>
</comment>
<keyword evidence="4 19" id="KW-0812">Transmembrane</keyword>
<feature type="compositionally biased region" description="Polar residues" evidence="18">
    <location>
        <begin position="292"/>
        <end position="303"/>
    </location>
</feature>
<keyword evidence="10" id="KW-0496">Mitochondrion</keyword>
<evidence type="ECO:0000259" key="20">
    <source>
        <dbReference type="Pfam" id="PF00561"/>
    </source>
</evidence>
<comment type="catalytic activity">
    <reaction evidence="16">
        <text>1-dodecanoylglycerol + H2O = dodecanoate + glycerol + H(+)</text>
        <dbReference type="Rhea" id="RHEA:44316"/>
        <dbReference type="ChEBI" id="CHEBI:15377"/>
        <dbReference type="ChEBI" id="CHEBI:15378"/>
        <dbReference type="ChEBI" id="CHEBI:17754"/>
        <dbReference type="ChEBI" id="CHEBI:18262"/>
        <dbReference type="ChEBI" id="CHEBI:75539"/>
    </reaction>
</comment>
<proteinExistence type="inferred from homology"/>
<dbReference type="GO" id="GO:0005765">
    <property type="term" value="C:lysosomal membrane"/>
    <property type="evidence" value="ECO:0007669"/>
    <property type="project" value="UniProtKB-SubCell"/>
</dbReference>
<dbReference type="AlphaFoldDB" id="A0AAV1HGC5"/>
<evidence type="ECO:0000256" key="6">
    <source>
        <dbReference type="ARBA" id="ARBA00022801"/>
    </source>
</evidence>
<keyword evidence="7" id="KW-0735">Signal-anchor</keyword>
<feature type="non-terminal residue" evidence="21">
    <location>
        <position position="786"/>
    </location>
</feature>
<dbReference type="Gene3D" id="1.10.287.1490">
    <property type="match status" value="1"/>
</dbReference>
<dbReference type="FunFam" id="3.40.50.1820:FF:000082">
    <property type="entry name" value="monoacylglycerol lipase ABHD6"/>
    <property type="match status" value="1"/>
</dbReference>
<evidence type="ECO:0000256" key="19">
    <source>
        <dbReference type="SAM" id="Phobius"/>
    </source>
</evidence>
<evidence type="ECO:0000256" key="10">
    <source>
        <dbReference type="ARBA" id="ARBA00023128"/>
    </source>
</evidence>
<dbReference type="GO" id="GO:0047372">
    <property type="term" value="F:monoacylglycerol lipase activity"/>
    <property type="evidence" value="ECO:0007669"/>
    <property type="project" value="UniProtKB-EC"/>
</dbReference>
<dbReference type="Pfam" id="PF00561">
    <property type="entry name" value="Abhydrolase_1"/>
    <property type="match status" value="1"/>
</dbReference>
<keyword evidence="11 19" id="KW-0472">Membrane</keyword>
<evidence type="ECO:0000256" key="3">
    <source>
        <dbReference type="ARBA" id="ARBA00013254"/>
    </source>
</evidence>
<evidence type="ECO:0000256" key="17">
    <source>
        <dbReference type="ARBA" id="ARBA00049568"/>
    </source>
</evidence>
<keyword evidence="5" id="KW-0967">Endosome</keyword>
<dbReference type="PRINTS" id="PR00111">
    <property type="entry name" value="ABHYDROLASE"/>
</dbReference>
<feature type="region of interest" description="Disordered" evidence="18">
    <location>
        <begin position="292"/>
        <end position="311"/>
    </location>
</feature>
<organism evidence="21 22">
    <name type="scientific">Xyrichtys novacula</name>
    <name type="common">Pearly razorfish</name>
    <name type="synonym">Hemipteronotus novacula</name>
    <dbReference type="NCBI Taxonomy" id="13765"/>
    <lineage>
        <taxon>Eukaryota</taxon>
        <taxon>Metazoa</taxon>
        <taxon>Chordata</taxon>
        <taxon>Craniata</taxon>
        <taxon>Vertebrata</taxon>
        <taxon>Euteleostomi</taxon>
        <taxon>Actinopterygii</taxon>
        <taxon>Neopterygii</taxon>
        <taxon>Teleostei</taxon>
        <taxon>Neoteleostei</taxon>
        <taxon>Acanthomorphata</taxon>
        <taxon>Eupercaria</taxon>
        <taxon>Labriformes</taxon>
        <taxon>Labridae</taxon>
        <taxon>Xyrichtys</taxon>
    </lineage>
</organism>
<dbReference type="PANTHER" id="PTHR43798">
    <property type="entry name" value="MONOACYLGLYCEROL LIPASE"/>
    <property type="match status" value="1"/>
</dbReference>
<sequence length="786" mass="89507">DLTRSNMGSSGESEKIIQRLNDDLREAQDQANTEKHKCMELQGILEGERKEHKQQADESAKQIKLLQGQLRQLQDETNALREQIDVSSSSRDELQSARDEVKALKHALEAATAERDRDVTTIQTNLSTVSKDLDKWRQAANKYEREIDNLQRDLQQQSKQWQKTAEIQAGELQSMQVECNGLQKECSVLRSEKQDIANKHQKEKSGLQSEYASLRAEKEELLKAHQKEKAGLQSDCAALRSEKEAVLQKQKQLEKDLASSRAQNAELSSSLKALERSQQELEKRLGALQLQHQQDSTKLQTQLDEADSRSKTLQREYEEAKTELCDLKEKYEKTEQEKQSLVDELEGCKASMKEIQEKGTKRSLLLPVQAIVIGLILALLYWCFGALWVERSEQLRPFKQADHTDVRATLALSFLICCVMDSSRDPMRHVTEVARCTDNLEKTVEAMAADLDVVNLFIIAGGTLAIPILAFVASFLLWPSALIKVYYWYWRRTLGLQVRYADCGGYRFCYSYRGRPGMRPSILMLHDFSAHKDTWLTVVKYLPKHLHIVCVDMPGHEGTTRTNTEDYSIQGQARRIHQFVETVRLNKKPFHLVGTAMGGNVAGVYAAFYPSEICSMTLICPDGIRHPCETKFDNHLQDLEHSNYTLNIPLIPTTPEEMEDMFRLCSHVRFKIPQQILQGLVDVRQPHNMFYQEVFMEIVGEKSRYALQEHLHLITAPLQVIWGKQDQVVDVSGAAVISDVLPGCRVDLLDNCGHSVVMERPCRTAKLILEFIILQQDARGGVKKSS</sequence>
<dbReference type="InterPro" id="IPR029058">
    <property type="entry name" value="AB_hydrolase_fold"/>
</dbReference>
<dbReference type="GO" id="GO:0032281">
    <property type="term" value="C:AMPA glutamate receptor complex"/>
    <property type="evidence" value="ECO:0007669"/>
    <property type="project" value="TreeGrafter"/>
</dbReference>
<gene>
    <name evidence="21" type="ORF">XNOV1_A033920</name>
</gene>
<dbReference type="GO" id="GO:0046464">
    <property type="term" value="P:acylglycerol catabolic process"/>
    <property type="evidence" value="ECO:0007669"/>
    <property type="project" value="TreeGrafter"/>
</dbReference>
<dbReference type="Proteomes" id="UP001178508">
    <property type="component" value="Chromosome 22"/>
</dbReference>
<name>A0AAV1HGC5_XYRNO</name>
<evidence type="ECO:0000256" key="11">
    <source>
        <dbReference type="ARBA" id="ARBA00023136"/>
    </source>
</evidence>
<feature type="transmembrane region" description="Helical" evidence="19">
    <location>
        <begin position="456"/>
        <end position="478"/>
    </location>
</feature>
<dbReference type="SUPFAM" id="SSF53474">
    <property type="entry name" value="alpha/beta-Hydrolases"/>
    <property type="match status" value="1"/>
</dbReference>
<evidence type="ECO:0000256" key="7">
    <source>
        <dbReference type="ARBA" id="ARBA00022968"/>
    </source>
</evidence>
<dbReference type="EC" id="3.1.1.23" evidence="3"/>
<keyword evidence="8 19" id="KW-1133">Transmembrane helix</keyword>
<evidence type="ECO:0000256" key="5">
    <source>
        <dbReference type="ARBA" id="ARBA00022753"/>
    </source>
</evidence>
<comment type="similarity">
    <text evidence="2">Belongs to the AB hydrolase superfamily.</text>
</comment>
<evidence type="ECO:0000256" key="4">
    <source>
        <dbReference type="ARBA" id="ARBA00022692"/>
    </source>
</evidence>
<evidence type="ECO:0000256" key="8">
    <source>
        <dbReference type="ARBA" id="ARBA00022989"/>
    </source>
</evidence>
<evidence type="ECO:0000256" key="13">
    <source>
        <dbReference type="ARBA" id="ARBA00037797"/>
    </source>
</evidence>
<feature type="domain" description="AB hydrolase-1" evidence="20">
    <location>
        <begin position="520"/>
        <end position="761"/>
    </location>
</feature>
<evidence type="ECO:0000256" key="15">
    <source>
        <dbReference type="ARBA" id="ARBA00046308"/>
    </source>
</evidence>
<evidence type="ECO:0000256" key="16">
    <source>
        <dbReference type="ARBA" id="ARBA00047662"/>
    </source>
</evidence>
<evidence type="ECO:0000256" key="2">
    <source>
        <dbReference type="ARBA" id="ARBA00008645"/>
    </source>
</evidence>
<protein>
    <recommendedName>
        <fullName evidence="3">acylglycerol lipase</fullName>
        <ecNumber evidence="3">3.1.1.23</ecNumber>
    </recommendedName>
</protein>
<comment type="catalytic activity">
    <reaction evidence="1">
        <text>Hydrolyzes glycerol monoesters of long-chain fatty acids.</text>
        <dbReference type="EC" id="3.1.1.23"/>
    </reaction>
</comment>
<feature type="transmembrane region" description="Helical" evidence="19">
    <location>
        <begin position="364"/>
        <end position="389"/>
    </location>
</feature>
<comment type="function">
    <text evidence="17">Lipase that preferentially hydrolysis medium-chain saturated monoacylglycerols including 2-arachidonoylglycerol. Through 2-arachidonoylglycerol degradation may regulate endocannabinoid signaling pathways. Also has a lysophosphatidyl lipase activity with a preference for lysophosphatidylglycerol among other lysophospholipids. Also able to degrade bis(monoacylglycero)phosphate (BMP) and constitutes the major enzyme for BMP catabolism. BMP, also known as lysobisphosphatidic acid, is enriched in late endosomes and lysosomes and plays a key role in the formation of intraluminal vesicles and in lipid sorting.</text>
</comment>
<dbReference type="InterPro" id="IPR050266">
    <property type="entry name" value="AB_hydrolase_sf"/>
</dbReference>
<evidence type="ECO:0000256" key="12">
    <source>
        <dbReference type="ARBA" id="ARBA00023228"/>
    </source>
</evidence>
<keyword evidence="9" id="KW-0443">Lipid metabolism</keyword>
<evidence type="ECO:0000313" key="22">
    <source>
        <dbReference type="Proteomes" id="UP001178508"/>
    </source>
</evidence>
<keyword evidence="6" id="KW-0378">Hydrolase</keyword>
<dbReference type="GO" id="GO:0031966">
    <property type="term" value="C:mitochondrial membrane"/>
    <property type="evidence" value="ECO:0007669"/>
    <property type="project" value="UniProtKB-SubCell"/>
</dbReference>
<keyword evidence="22" id="KW-1185">Reference proteome</keyword>